<dbReference type="GeneID" id="96089342"/>
<reference evidence="1 2" key="1">
    <citation type="submission" date="2024-09" db="EMBL/GenBank/DDBJ databases">
        <title>T2T genomes of carrot and Alternaria dauci and their utility for understanding host-pathogen interaction during carrot leaf blight disease.</title>
        <authorList>
            <person name="Liu W."/>
            <person name="Xu S."/>
            <person name="Ou C."/>
            <person name="Liu X."/>
            <person name="Zhuang F."/>
            <person name="Deng X.W."/>
        </authorList>
    </citation>
    <scope>NUCLEOTIDE SEQUENCE [LARGE SCALE GENOMIC DNA]</scope>
    <source>
        <strain evidence="1 2">A2016</strain>
    </source>
</reference>
<dbReference type="RefSeq" id="XP_069303097.1">
    <property type="nucleotide sequence ID" value="XM_069455168.1"/>
</dbReference>
<proteinExistence type="predicted"/>
<protein>
    <submittedName>
        <fullName evidence="1">Uncharacterized protein</fullName>
    </submittedName>
</protein>
<comment type="caution">
    <text evidence="1">The sequence shown here is derived from an EMBL/GenBank/DDBJ whole genome shotgun (WGS) entry which is preliminary data.</text>
</comment>
<sequence>MVAPPLLALPGELRNRIYEFCVEPKALYIPRHPIRTKKHYAHARCGLYGSLRNVCRQTRAEFGSSYMAKNVMVLHQITANAFLKTFYPDLRQPKVSSGEPPLEHGTADSSVQGNILIMSYFGQPYDATPLARLCMKYPNFNVTFTDASACLRLAVLLDGFFANISSGEAPPPNTMQAPGITHVPPLLGGRMLFSTHSSLTRHYLQPTKLYEYHSWPLCKHIDSRLQRVLRIVGFLPFRANCETRSTASA</sequence>
<gene>
    <name evidence="1" type="ORF">ACET3X_009020</name>
</gene>
<accession>A0ABR3U7M9</accession>
<evidence type="ECO:0000313" key="1">
    <source>
        <dbReference type="EMBL" id="KAL1792513.1"/>
    </source>
</evidence>
<keyword evidence="2" id="KW-1185">Reference proteome</keyword>
<dbReference type="EMBL" id="JBHGVX010000009">
    <property type="protein sequence ID" value="KAL1792513.1"/>
    <property type="molecule type" value="Genomic_DNA"/>
</dbReference>
<organism evidence="1 2">
    <name type="scientific">Alternaria dauci</name>
    <dbReference type="NCBI Taxonomy" id="48095"/>
    <lineage>
        <taxon>Eukaryota</taxon>
        <taxon>Fungi</taxon>
        <taxon>Dikarya</taxon>
        <taxon>Ascomycota</taxon>
        <taxon>Pezizomycotina</taxon>
        <taxon>Dothideomycetes</taxon>
        <taxon>Pleosporomycetidae</taxon>
        <taxon>Pleosporales</taxon>
        <taxon>Pleosporineae</taxon>
        <taxon>Pleosporaceae</taxon>
        <taxon>Alternaria</taxon>
        <taxon>Alternaria sect. Porri</taxon>
    </lineage>
</organism>
<evidence type="ECO:0000313" key="2">
    <source>
        <dbReference type="Proteomes" id="UP001578633"/>
    </source>
</evidence>
<dbReference type="Proteomes" id="UP001578633">
    <property type="component" value="Chromosome 9"/>
</dbReference>
<name>A0ABR3U7M9_9PLEO</name>